<dbReference type="Proteomes" id="UP000179023">
    <property type="component" value="Unassembled WGS sequence"/>
</dbReference>
<reference evidence="1 2" key="1">
    <citation type="journal article" date="2016" name="Nat. Commun.">
        <title>Thousands of microbial genomes shed light on interconnected biogeochemical processes in an aquifer system.</title>
        <authorList>
            <person name="Anantharaman K."/>
            <person name="Brown C.T."/>
            <person name="Hug L.A."/>
            <person name="Sharon I."/>
            <person name="Castelle C.J."/>
            <person name="Probst A.J."/>
            <person name="Thomas B.C."/>
            <person name="Singh A."/>
            <person name="Wilkins M.J."/>
            <person name="Karaoz U."/>
            <person name="Brodie E.L."/>
            <person name="Williams K.H."/>
            <person name="Hubbard S.S."/>
            <person name="Banfield J.F."/>
        </authorList>
    </citation>
    <scope>NUCLEOTIDE SEQUENCE [LARGE SCALE GENOMIC DNA]</scope>
</reference>
<evidence type="ECO:0000313" key="1">
    <source>
        <dbReference type="EMBL" id="OHA00460.1"/>
    </source>
</evidence>
<name>A0A1G2KLZ2_9BACT</name>
<dbReference type="AlphaFoldDB" id="A0A1G2KLZ2"/>
<comment type="caution">
    <text evidence="1">The sequence shown here is derived from an EMBL/GenBank/DDBJ whole genome shotgun (WGS) entry which is preliminary data.</text>
</comment>
<sequence>MKTRLRKLQAGFARRSSLQRANPAVAVFSGPCPTKPAMAGEVGGTPIRTEKIGFGDRQFTVELIPPLVQH</sequence>
<organism evidence="1 2">
    <name type="scientific">Candidatus Sungbacteria bacterium RIFCSPHIGHO2_02_FULL_47_11</name>
    <dbReference type="NCBI Taxonomy" id="1802270"/>
    <lineage>
        <taxon>Bacteria</taxon>
        <taxon>Candidatus Sungiibacteriota</taxon>
    </lineage>
</organism>
<accession>A0A1G2KLZ2</accession>
<protein>
    <submittedName>
        <fullName evidence="1">Uncharacterized protein</fullName>
    </submittedName>
</protein>
<proteinExistence type="predicted"/>
<dbReference type="EMBL" id="MHQI01000014">
    <property type="protein sequence ID" value="OHA00460.1"/>
    <property type="molecule type" value="Genomic_DNA"/>
</dbReference>
<evidence type="ECO:0000313" key="2">
    <source>
        <dbReference type="Proteomes" id="UP000179023"/>
    </source>
</evidence>
<gene>
    <name evidence="1" type="ORF">A3C07_01215</name>
</gene>